<name>V3ZQX1_LOTGI</name>
<protein>
    <recommendedName>
        <fullName evidence="13 16">Amidophosphoribosyltransferase</fullName>
        <shortName evidence="16">ATase</shortName>
        <ecNumber evidence="3 16">2.4.2.14</ecNumber>
    </recommendedName>
    <alternativeName>
        <fullName evidence="14 16">Glutamine phosphoribosylpyrophosphate amidotransferase</fullName>
    </alternativeName>
</protein>
<comment type="pathway">
    <text evidence="1 16">Purine metabolism; IMP biosynthesis via de novo pathway; N(1)-(5-phospho-D-ribosyl)glycinamide from 5-phospho-alpha-D-ribose 1-diphosphate: step 1/2.</text>
</comment>
<feature type="binding site" evidence="19">
    <location>
        <position position="429"/>
    </location>
    <ligand>
        <name>[4Fe-4S] cluster</name>
        <dbReference type="ChEBI" id="CHEBI:49883"/>
    </ligand>
</feature>
<dbReference type="EC" id="2.4.2.14" evidence="3 16"/>
<dbReference type="CDD" id="cd00715">
    <property type="entry name" value="GPATase_N"/>
    <property type="match status" value="1"/>
</dbReference>
<keyword evidence="11 19" id="KW-0408">Iron</keyword>
<dbReference type="InterPro" id="IPR017932">
    <property type="entry name" value="GATase_2_dom"/>
</dbReference>
<keyword evidence="4" id="KW-0004">4Fe-4S</keyword>
<dbReference type="AlphaFoldDB" id="V3ZQX1"/>
<evidence type="ECO:0000256" key="12">
    <source>
        <dbReference type="ARBA" id="ARBA00023014"/>
    </source>
</evidence>
<organism evidence="21 22">
    <name type="scientific">Lottia gigantea</name>
    <name type="common">Giant owl limpet</name>
    <dbReference type="NCBI Taxonomy" id="225164"/>
    <lineage>
        <taxon>Eukaryota</taxon>
        <taxon>Metazoa</taxon>
        <taxon>Spiralia</taxon>
        <taxon>Lophotrochozoa</taxon>
        <taxon>Mollusca</taxon>
        <taxon>Gastropoda</taxon>
        <taxon>Patellogastropoda</taxon>
        <taxon>Lottioidea</taxon>
        <taxon>Lottiidae</taxon>
        <taxon>Lottia</taxon>
    </lineage>
</organism>
<evidence type="ECO:0000256" key="2">
    <source>
        <dbReference type="ARBA" id="ARBA00010138"/>
    </source>
</evidence>
<dbReference type="GO" id="GO:0004044">
    <property type="term" value="F:amidophosphoribosyltransferase activity"/>
    <property type="evidence" value="ECO:0007669"/>
    <property type="project" value="UniProtKB-EC"/>
</dbReference>
<feature type="binding site" evidence="18">
    <location>
        <position position="330"/>
    </location>
    <ligand>
        <name>Mg(2+)</name>
        <dbReference type="ChEBI" id="CHEBI:18420"/>
    </ligand>
</feature>
<keyword evidence="12 19" id="KW-0411">Iron-sulfur</keyword>
<dbReference type="UniPathway" id="UPA00074">
    <property type="reaction ID" value="UER00124"/>
</dbReference>
<dbReference type="OMA" id="IRHFGVK"/>
<dbReference type="PIRSF" id="PIRSF000485">
    <property type="entry name" value="Amd_phspho_trans"/>
    <property type="match status" value="1"/>
</dbReference>
<dbReference type="GO" id="GO:0051539">
    <property type="term" value="F:4 iron, 4 sulfur cluster binding"/>
    <property type="evidence" value="ECO:0007669"/>
    <property type="project" value="UniProtKB-KW"/>
</dbReference>
<reference evidence="21 22" key="1">
    <citation type="journal article" date="2013" name="Nature">
        <title>Insights into bilaterian evolution from three spiralian genomes.</title>
        <authorList>
            <person name="Simakov O."/>
            <person name="Marletaz F."/>
            <person name="Cho S.J."/>
            <person name="Edsinger-Gonzales E."/>
            <person name="Havlak P."/>
            <person name="Hellsten U."/>
            <person name="Kuo D.H."/>
            <person name="Larsson T."/>
            <person name="Lv J."/>
            <person name="Arendt D."/>
            <person name="Savage R."/>
            <person name="Osoegawa K."/>
            <person name="de Jong P."/>
            <person name="Grimwood J."/>
            <person name="Chapman J.A."/>
            <person name="Shapiro H."/>
            <person name="Aerts A."/>
            <person name="Otillar R.P."/>
            <person name="Terry A.Y."/>
            <person name="Boore J.L."/>
            <person name="Grigoriev I.V."/>
            <person name="Lindberg D.R."/>
            <person name="Seaver E.C."/>
            <person name="Weisblat D.A."/>
            <person name="Putnam N.H."/>
            <person name="Rokhsar D.S."/>
        </authorList>
    </citation>
    <scope>NUCLEOTIDE SEQUENCE [LARGE SCALE GENOMIC DNA]</scope>
</reference>
<feature type="binding site" evidence="18">
    <location>
        <position position="393"/>
    </location>
    <ligand>
        <name>Mg(2+)</name>
        <dbReference type="ChEBI" id="CHEBI:18420"/>
    </ligand>
</feature>
<keyword evidence="8 16" id="KW-0658">Purine biosynthesis</keyword>
<dbReference type="CDD" id="cd06223">
    <property type="entry name" value="PRTases_typeI"/>
    <property type="match status" value="1"/>
</dbReference>
<evidence type="ECO:0000256" key="5">
    <source>
        <dbReference type="ARBA" id="ARBA00022676"/>
    </source>
</evidence>
<evidence type="ECO:0000256" key="17">
    <source>
        <dbReference type="PIRSR" id="PIRSR000485-1"/>
    </source>
</evidence>
<dbReference type="GO" id="GO:0009113">
    <property type="term" value="P:purine nucleobase biosynthetic process"/>
    <property type="evidence" value="ECO:0007669"/>
    <property type="project" value="InterPro"/>
</dbReference>
<evidence type="ECO:0000256" key="7">
    <source>
        <dbReference type="ARBA" id="ARBA00022723"/>
    </source>
</evidence>
<comment type="cofactor">
    <cofactor evidence="19">
        <name>[4Fe-4S] cluster</name>
        <dbReference type="ChEBI" id="CHEBI:49883"/>
    </cofactor>
    <text evidence="19">Binds 1 [4Fe-4S] cluster per subunit.</text>
</comment>
<feature type="binding site" evidence="19">
    <location>
        <position position="489"/>
    </location>
    <ligand>
        <name>[4Fe-4S] cluster</name>
        <dbReference type="ChEBI" id="CHEBI:49883"/>
    </ligand>
</feature>
<dbReference type="InterPro" id="IPR000836">
    <property type="entry name" value="PRTase_dom"/>
</dbReference>
<evidence type="ECO:0000259" key="20">
    <source>
        <dbReference type="PROSITE" id="PS51278"/>
    </source>
</evidence>
<evidence type="ECO:0000256" key="19">
    <source>
        <dbReference type="PIRSR" id="PIRSR000485-3"/>
    </source>
</evidence>
<evidence type="ECO:0000256" key="10">
    <source>
        <dbReference type="ARBA" id="ARBA00022962"/>
    </source>
</evidence>
<evidence type="ECO:0000256" key="14">
    <source>
        <dbReference type="ARBA" id="ARBA00033776"/>
    </source>
</evidence>
<feature type="binding site" evidence="19">
    <location>
        <position position="486"/>
    </location>
    <ligand>
        <name>[4Fe-4S] cluster</name>
        <dbReference type="ChEBI" id="CHEBI:49883"/>
    </ligand>
</feature>
<dbReference type="KEGG" id="lgi:LOTGIDRAFT_228583"/>
<dbReference type="Gene3D" id="3.60.20.10">
    <property type="entry name" value="Glutamine Phosphoribosylpyrophosphate, subunit 1, domain 1"/>
    <property type="match status" value="1"/>
</dbReference>
<dbReference type="InterPro" id="IPR029055">
    <property type="entry name" value="Ntn_hydrolases_N"/>
</dbReference>
<dbReference type="STRING" id="225164.V3ZQX1"/>
<keyword evidence="22" id="KW-1185">Reference proteome</keyword>
<keyword evidence="9 18" id="KW-0460">Magnesium</keyword>
<evidence type="ECO:0000256" key="6">
    <source>
        <dbReference type="ARBA" id="ARBA00022679"/>
    </source>
</evidence>
<evidence type="ECO:0000256" key="9">
    <source>
        <dbReference type="ARBA" id="ARBA00022842"/>
    </source>
</evidence>
<dbReference type="HOGENOM" id="CLU_022389_3_1_1"/>
<keyword evidence="6 16" id="KW-0808">Transferase</keyword>
<comment type="cofactor">
    <cofactor evidence="18">
        <name>Mg(2+)</name>
        <dbReference type="ChEBI" id="CHEBI:18420"/>
    </cofactor>
    <text evidence="18">Binds 1 Mg(2+) ion per subunit.</text>
</comment>
<evidence type="ECO:0000256" key="13">
    <source>
        <dbReference type="ARBA" id="ARBA00033770"/>
    </source>
</evidence>
<dbReference type="OrthoDB" id="191723at2759"/>
<proteinExistence type="inferred from homology"/>
<evidence type="ECO:0000256" key="11">
    <source>
        <dbReference type="ARBA" id="ARBA00023004"/>
    </source>
</evidence>
<dbReference type="FunFam" id="3.60.20.10:FF:000047">
    <property type="entry name" value="Amidophosphoribosyltransferase"/>
    <property type="match status" value="1"/>
</dbReference>
<dbReference type="GeneID" id="20247706"/>
<comment type="similarity">
    <text evidence="2 16">In the C-terminal section; belongs to the purine/pyrimidine phosphoribosyltransferase family.</text>
</comment>
<evidence type="ECO:0000313" key="22">
    <source>
        <dbReference type="Proteomes" id="UP000030746"/>
    </source>
</evidence>
<comment type="catalytic activity">
    <reaction evidence="15">
        <text>5-phospho-beta-D-ribosylamine + L-glutamate + diphosphate = 5-phospho-alpha-D-ribose 1-diphosphate + L-glutamine + H2O</text>
        <dbReference type="Rhea" id="RHEA:14905"/>
        <dbReference type="ChEBI" id="CHEBI:15377"/>
        <dbReference type="ChEBI" id="CHEBI:29985"/>
        <dbReference type="ChEBI" id="CHEBI:33019"/>
        <dbReference type="ChEBI" id="CHEBI:58017"/>
        <dbReference type="ChEBI" id="CHEBI:58359"/>
        <dbReference type="ChEBI" id="CHEBI:58681"/>
        <dbReference type="EC" id="2.4.2.14"/>
    </reaction>
    <physiologicalReaction direction="right-to-left" evidence="15">
        <dbReference type="Rhea" id="RHEA:14907"/>
    </physiologicalReaction>
</comment>
<dbReference type="PROSITE" id="PS51278">
    <property type="entry name" value="GATASE_TYPE_2"/>
    <property type="match status" value="1"/>
</dbReference>
<evidence type="ECO:0000313" key="21">
    <source>
        <dbReference type="EMBL" id="ESO93818.1"/>
    </source>
</evidence>
<dbReference type="NCBIfam" id="TIGR01134">
    <property type="entry name" value="purF"/>
    <property type="match status" value="1"/>
</dbReference>
<dbReference type="InterPro" id="IPR029057">
    <property type="entry name" value="PRTase-like"/>
</dbReference>
<evidence type="ECO:0000256" key="15">
    <source>
        <dbReference type="ARBA" id="ARBA00048545"/>
    </source>
</evidence>
<dbReference type="InterPro" id="IPR035584">
    <property type="entry name" value="PurF_N"/>
</dbReference>
<dbReference type="HAMAP" id="MF_01931">
    <property type="entry name" value="PurF"/>
    <property type="match status" value="1"/>
</dbReference>
<dbReference type="SUPFAM" id="SSF56235">
    <property type="entry name" value="N-terminal nucleophile aminohydrolases (Ntn hydrolases)"/>
    <property type="match status" value="1"/>
</dbReference>
<dbReference type="EMBL" id="KB201890">
    <property type="protein sequence ID" value="ESO93818.1"/>
    <property type="molecule type" value="Genomic_DNA"/>
</dbReference>
<dbReference type="Gene3D" id="3.40.50.2020">
    <property type="match status" value="1"/>
</dbReference>
<dbReference type="Proteomes" id="UP000030746">
    <property type="component" value="Unassembled WGS sequence"/>
</dbReference>
<keyword evidence="10" id="KW-0315">Glutamine amidotransferase</keyword>
<dbReference type="GO" id="GO:0046872">
    <property type="term" value="F:metal ion binding"/>
    <property type="evidence" value="ECO:0007669"/>
    <property type="project" value="UniProtKB-KW"/>
</dbReference>
<accession>V3ZQX1</accession>
<evidence type="ECO:0000256" key="4">
    <source>
        <dbReference type="ARBA" id="ARBA00022485"/>
    </source>
</evidence>
<keyword evidence="5 16" id="KW-0328">Glycosyltransferase</keyword>
<feature type="domain" description="Glutamine amidotransferase type-2" evidence="20">
    <location>
        <begin position="16"/>
        <end position="264"/>
    </location>
</feature>
<feature type="binding site" evidence="18">
    <location>
        <position position="392"/>
    </location>
    <ligand>
        <name>Mg(2+)</name>
        <dbReference type="ChEBI" id="CHEBI:18420"/>
    </ligand>
</feature>
<dbReference type="Pfam" id="PF13522">
    <property type="entry name" value="GATase_6"/>
    <property type="match status" value="1"/>
</dbReference>
<dbReference type="Pfam" id="PF00156">
    <property type="entry name" value="Pribosyltran"/>
    <property type="match status" value="1"/>
</dbReference>
<evidence type="ECO:0000256" key="16">
    <source>
        <dbReference type="PIRNR" id="PIRNR000485"/>
    </source>
</evidence>
<feature type="binding site" evidence="19">
    <location>
        <position position="283"/>
    </location>
    <ligand>
        <name>[4Fe-4S] cluster</name>
        <dbReference type="ChEBI" id="CHEBI:49883"/>
    </ligand>
</feature>
<gene>
    <name evidence="21" type="ORF">LOTGIDRAFT_228583</name>
</gene>
<evidence type="ECO:0000256" key="8">
    <source>
        <dbReference type="ARBA" id="ARBA00022755"/>
    </source>
</evidence>
<dbReference type="RefSeq" id="XP_009055441.1">
    <property type="nucleotide sequence ID" value="XM_009057193.1"/>
</dbReference>
<evidence type="ECO:0000256" key="18">
    <source>
        <dbReference type="PIRSR" id="PIRSR000485-2"/>
    </source>
</evidence>
<dbReference type="SUPFAM" id="SSF53271">
    <property type="entry name" value="PRTase-like"/>
    <property type="match status" value="1"/>
</dbReference>
<keyword evidence="7 18" id="KW-0479">Metal-binding</keyword>
<feature type="active site" description="Nucleophile" evidence="17">
    <location>
        <position position="16"/>
    </location>
</feature>
<dbReference type="InterPro" id="IPR005854">
    <property type="entry name" value="PurF"/>
</dbReference>
<evidence type="ECO:0000256" key="1">
    <source>
        <dbReference type="ARBA" id="ARBA00005209"/>
    </source>
</evidence>
<evidence type="ECO:0000256" key="3">
    <source>
        <dbReference type="ARBA" id="ARBA00011941"/>
    </source>
</evidence>
<sequence>MADCDNQEESGMKHYCGIFGAVAVEPWPTQLDLPHILTLGLLGLQHRGQESAGIITTTGEEGQFKQKKGMGLVEQIFRNEDMIKLNGNMGIAHNRYSTMGGSELLNIQPFVVNTIHGKIAIAHNGEIVNAAELRHQLLKSGVGLSTDSDSELLIQLLTHPPSCGEPDGANWINRIKAMMKVAMLSYSLLIMYKDVVYAVRDPFGNRPLCIGKILPPSSFISVDNCNEKDVDAYVVSSESCSFHAIGAKYYRDILPGEIIEISKKGIKSCGIVSRPNGKLPAFCIFEYVYFARADTVFESQMVYTARQRCGEQLAIEAPVEADIVSTVPESATPSAVEYARKLGLPYTEIFSKNRYIGRTFIQPTTRLRQLGVAKKFGPLTDNFAGKRIVLVDDSIVRGNTMQALIKLLKKYGAKEVHVRVASPPIKYPCYMGINIPTKEELIANRISLQDLPDHLCADSVKYLTIEGLVKAIQEGITTTGQPIGHCTACLSGDYPVKLDW</sequence>
<dbReference type="PANTHER" id="PTHR11907">
    <property type="entry name" value="AMIDOPHOSPHORIBOSYLTRANSFERASE"/>
    <property type="match status" value="1"/>
</dbReference>
<dbReference type="GO" id="GO:0006189">
    <property type="term" value="P:'de novo' IMP biosynthetic process"/>
    <property type="evidence" value="ECO:0007669"/>
    <property type="project" value="UniProtKB-UniPathway"/>
</dbReference>
<dbReference type="CTD" id="20247706"/>